<keyword evidence="1" id="KW-0677">Repeat</keyword>
<gene>
    <name evidence="3" type="ORF">C1SCF055_LOCUS9543</name>
</gene>
<feature type="compositionally biased region" description="Low complexity" evidence="2">
    <location>
        <begin position="1973"/>
        <end position="1990"/>
    </location>
</feature>
<reference evidence="4 5" key="2">
    <citation type="submission" date="2024-05" db="EMBL/GenBank/DDBJ databases">
        <authorList>
            <person name="Chen Y."/>
            <person name="Shah S."/>
            <person name="Dougan E. K."/>
            <person name="Thang M."/>
            <person name="Chan C."/>
        </authorList>
    </citation>
    <scope>NUCLEOTIDE SEQUENCE [LARGE SCALE GENOMIC DNA]</scope>
</reference>
<organism evidence="3">
    <name type="scientific">Cladocopium goreaui</name>
    <dbReference type="NCBI Taxonomy" id="2562237"/>
    <lineage>
        <taxon>Eukaryota</taxon>
        <taxon>Sar</taxon>
        <taxon>Alveolata</taxon>
        <taxon>Dinophyceae</taxon>
        <taxon>Suessiales</taxon>
        <taxon>Symbiodiniaceae</taxon>
        <taxon>Cladocopium</taxon>
    </lineage>
</organism>
<reference evidence="3" key="1">
    <citation type="submission" date="2022-10" db="EMBL/GenBank/DDBJ databases">
        <authorList>
            <person name="Chen Y."/>
            <person name="Dougan E. K."/>
            <person name="Chan C."/>
            <person name="Rhodes N."/>
            <person name="Thang M."/>
        </authorList>
    </citation>
    <scope>NUCLEOTIDE SEQUENCE</scope>
</reference>
<dbReference type="SUPFAM" id="SSF50985">
    <property type="entry name" value="RCC1/BLIP-II"/>
    <property type="match status" value="2"/>
</dbReference>
<dbReference type="Gene3D" id="3.40.50.150">
    <property type="entry name" value="Vaccinia Virus protein VP39"/>
    <property type="match status" value="1"/>
</dbReference>
<feature type="region of interest" description="Disordered" evidence="2">
    <location>
        <begin position="371"/>
        <end position="403"/>
    </location>
</feature>
<feature type="compositionally biased region" description="Basic residues" evidence="2">
    <location>
        <begin position="435"/>
        <end position="445"/>
    </location>
</feature>
<dbReference type="InterPro" id="IPR009091">
    <property type="entry name" value="RCC1/BLIP-II"/>
</dbReference>
<feature type="compositionally biased region" description="Low complexity" evidence="2">
    <location>
        <begin position="694"/>
        <end position="706"/>
    </location>
</feature>
<feature type="region of interest" description="Disordered" evidence="2">
    <location>
        <begin position="415"/>
        <end position="548"/>
    </location>
</feature>
<accession>A0A9P1FMQ7</accession>
<dbReference type="Gene3D" id="2.130.10.30">
    <property type="entry name" value="Regulator of chromosome condensation 1/beta-lactamase-inhibitor protein II"/>
    <property type="match status" value="2"/>
</dbReference>
<dbReference type="PANTHER" id="PTHR22872:SF2">
    <property type="entry name" value="INHIBITOR OF BRUTON TYROSINE KINASE"/>
    <property type="match status" value="1"/>
</dbReference>
<feature type="compositionally biased region" description="Basic and acidic residues" evidence="2">
    <location>
        <begin position="446"/>
        <end position="455"/>
    </location>
</feature>
<evidence type="ECO:0000256" key="1">
    <source>
        <dbReference type="ARBA" id="ARBA00022737"/>
    </source>
</evidence>
<evidence type="ECO:0000313" key="5">
    <source>
        <dbReference type="Proteomes" id="UP001152797"/>
    </source>
</evidence>
<comment type="caution">
    <text evidence="3">The sequence shown here is derived from an EMBL/GenBank/DDBJ whole genome shotgun (WGS) entry which is preliminary data.</text>
</comment>
<dbReference type="SUPFAM" id="SSF53335">
    <property type="entry name" value="S-adenosyl-L-methionine-dependent methyltransferases"/>
    <property type="match status" value="1"/>
</dbReference>
<dbReference type="InterPro" id="IPR051625">
    <property type="entry name" value="Signaling_Regulatory_Domain"/>
</dbReference>
<dbReference type="EMBL" id="CAMXCT030000662">
    <property type="protein sequence ID" value="CAL4769095.1"/>
    <property type="molecule type" value="Genomic_DNA"/>
</dbReference>
<feature type="compositionally biased region" description="Basic residues" evidence="2">
    <location>
        <begin position="503"/>
        <end position="517"/>
    </location>
</feature>
<evidence type="ECO:0000313" key="3">
    <source>
        <dbReference type="EMBL" id="CAI3981783.1"/>
    </source>
</evidence>
<dbReference type="Proteomes" id="UP001152797">
    <property type="component" value="Unassembled WGS sequence"/>
</dbReference>
<feature type="compositionally biased region" description="Basic and acidic residues" evidence="2">
    <location>
        <begin position="468"/>
        <end position="485"/>
    </location>
</feature>
<dbReference type="EMBL" id="CAMXCT020000662">
    <property type="protein sequence ID" value="CAL1135158.1"/>
    <property type="molecule type" value="Genomic_DNA"/>
</dbReference>
<feature type="region of interest" description="Disordered" evidence="2">
    <location>
        <begin position="693"/>
        <end position="724"/>
    </location>
</feature>
<dbReference type="EMBL" id="CAMXCT010000662">
    <property type="protein sequence ID" value="CAI3981783.1"/>
    <property type="molecule type" value="Genomic_DNA"/>
</dbReference>
<proteinExistence type="predicted"/>
<dbReference type="OrthoDB" id="408734at2759"/>
<sequence length="2345" mass="258738">MREFGSDSYEVRDLLVNIQEVTASYGAFAALRADGQLVSWGNPLYGGCHSPAVRAKLRDVSSVCASAEAFAALRHDGFVVTWGHPESGGCSGPVQDQLRNVIALSASYGAFAALRSDGRVVTWGDDTFGGDSSAVRAELQEVVAVEGSQAAFAALRADGSVVTWGRFVPPMTMPAPTAPSLRRLTASSKAFAATTLEGHVSCWGDAEFGGDCSMVQDQLSGVEELHATHGAFAAILKSGQVGEKTRWLEIGWHHGGGPASMPIIGTSKDWLQESSSSLQHMMIIIDNKGESLAVLQEDGYYEYWFQNLHGRLEDSPVTFFHFCDVPVRACRSSTAFRNPLHVDVFRLVTATQADRLSWLTDPQKALIRAHPAVIGGKDPPGHGDVPVPREPEPPRGMGDAVQTGRDGIEGLARALGGGADAVKQPDLGDGESSERRRRRDKQKKRDGRERKKLQSEEQEGERKKARKDKGDRELKSAGDDLRQELMQKSPPEPRLSALELHGGHKKKKKDDKKKKKAISSSSESKRRRSPSTSSSSGELFRSAALPRGMERLRRTHQKQPGKLASLSLQRMQELVMQAQGRGTALEHKDSLPAVGTSYLAGVFQAQHPPGTVGVRTLREMKTVAQVIDLVCLNDPLRALDVLVQRFKALELAHKQQSWVQAAQLELVLDDNMTAVFRPELKAAQMEVREELKIQRGPARPQRPQQAWTSQWAPDNTTTEGKGEGDTKVTLIEGRLSLPALDLALCQPELEGPVRVKFNELLKDPKFHTLYGGVLGCYESLDDKRQVYQDITSLMVEWSDHSTEVILKLLEKYYAPLTQEGGMEGDPAFVRVALSHRGDRARDKPGRYQRAQEGKLLGVVGTTQVREIFSGWDAFDGGAYVGDGSEMFPASIFRENYADNIAVEDAARVLDGRAVYVDPGGFSAATEIIEKFTISGKKKTWTWETCQRFLSEQLSDEVSVSFIGVALKQVLRRCPGHLGNLIRMMPACARRHFRQTPVELLPIAIPEDSQVELRLQRLLVDDEGPRPVVASERALMDELARECGADAWLGLILAVLNSMFCGGSRPLGKVMPHPRTWTPEQEAVIKHLKEMIGLWLDHDEAKLKVTNWEVQSQALGDFYTGFEVTKAYKLTWAAIAPHVPGPGEAGRVELSETVDPGLRDFVNDPELLRIPDDELGDVRYSAPVLVESSTEYDLIVKNLVESGMLEREDAHETVRVRGTPVYNGMFGVHKGWINHGNNQWSRSLRLIINLIPTNLLQRRMPQQASKSMGYAPMWGSMVLLNDELILAYGEDIRHCFHVFAPGPRWRGYFVISKEASGASFGDGICKKGRPRVRSAPMGWANIVDFVQSSLERMGTLGGIPAAQCVKMGEPSPLLELATPRHYHSFYVDNYDGFTVIANTDLGQYEGKPSDAQLKLREIFKVWNIGRDEKKAAEGTLNWSSLGAEQLGNEGLVGSTRKFRKAVLAAGLNLLMNEDLRTNDLELLSVVGKCMHAVQYCRPLACCFDELYRNLRVDDPTVLIDMGGFEELMMLMALLPLLWTSQRAALNASVYATDASPEGGGACQTTCLTARGKAKLHLACAEKDDMEGRACDSLLLIEVFGGIGGLRKAIELVGLLPQGIILIDSDPICQKLAKKHCAYVIVVDNVQKVDKNMVRTWRLQFPRAKRVLIGGGWPCINHSSLNSNRLGAEAASSRLLDDMLGIVKELKAVSRPLRLPDWEVLELYENVVMDQADLTTQSQKIGALPVMCEAADALHCRRPRLFWLKGIPLLEGCDLHLLENQQVGDLDTKLKVVKLTTSKPPLNWFLRKDCMKMINDGRPFFTFARPFPRAEPPASPAGYDRCDTKTLGRWRGDGYPLPTYQYSEDNLVRSPQGCRRLLSDEQLRLLGYNSDALDFKQKLTEDQRQQLIGNTFPVLIVARLLAALGLAASQTSQSDLTAFLWQVWRDSEDRIQQLKEASWSARFGPGSAGAGGGLRRLLQTSGSSSPSPRSLLDPQEALTDEQLLVYLITRHVSHRGTDANLDHGIPFSASDFCRRSVDPTHWEWKVVLSYKWKQPNAHISQLETVAVLDLWRKLCRSQPNFHKKTLLLVDNAPVVGILTKGRTSSYSLRQPLRRLAAILVATNSRLIVAWVKSEWLHAAWGRAELPCRAPPFTPLILYAIAQAAADLGWTDLAVLLILGFHTFARAGELFQARAGDFLLGSRSGTWTLPLSKSGQRQGVATGTCLRVGRWGDFGGSRRLVVLDVLGVFMSVATGTCLRVGRWGDFGGSRRLVVLDVLGVFMSVVTWGHADYGGDSSMVQQQLSNVLHVQASFGAFAAITGDGQVVTWGDADSGGDSRAVKEQLQKVQ</sequence>
<evidence type="ECO:0000313" key="4">
    <source>
        <dbReference type="EMBL" id="CAL4769095.1"/>
    </source>
</evidence>
<feature type="region of interest" description="Disordered" evidence="2">
    <location>
        <begin position="1963"/>
        <end position="1990"/>
    </location>
</feature>
<name>A0A9P1FMQ7_9DINO</name>
<dbReference type="PANTHER" id="PTHR22872">
    <property type="entry name" value="BTK-BINDING PROTEIN-RELATED"/>
    <property type="match status" value="1"/>
</dbReference>
<keyword evidence="5" id="KW-1185">Reference proteome</keyword>
<protein>
    <submittedName>
        <fullName evidence="4">E3 ubiquitin-protein ligase HERC1</fullName>
    </submittedName>
</protein>
<dbReference type="InterPro" id="IPR029063">
    <property type="entry name" value="SAM-dependent_MTases_sf"/>
</dbReference>
<evidence type="ECO:0000256" key="2">
    <source>
        <dbReference type="SAM" id="MobiDB-lite"/>
    </source>
</evidence>